<dbReference type="SUPFAM" id="SSF55729">
    <property type="entry name" value="Acyl-CoA N-acyltransferases (Nat)"/>
    <property type="match status" value="1"/>
</dbReference>
<dbReference type="AlphaFoldDB" id="A0A317F5Y9"/>
<sequence>MISKACAARAHAFFNSNHMKIEKLFSIRIYDGKKFLLKALTKTLRELRNHTDWPTKILWDEKAILQKLTSGTLFMIMLEDEVCGFLDYHVQPLPYQNSSLPNLHDKQTIWISDFAIRPSYEHLGLARMLMNVAVNYSCYLDKRQIRIFKSSDEKLNGFMEHYGFKLQSAEPKNTAIYEIKLSRSPRLVKASKQAKVILKPNVAVLPNQ</sequence>
<dbReference type="CDD" id="cd04301">
    <property type="entry name" value="NAT_SF"/>
    <property type="match status" value="1"/>
</dbReference>
<reference evidence="3" key="1">
    <citation type="submission" date="2018-05" db="EMBL/GenBank/DDBJ databases">
        <title>Pedobacter paludis sp. nov., isolated from wetland soil.</title>
        <authorList>
            <person name="Zhang Y."/>
        </authorList>
    </citation>
    <scope>NUCLEOTIDE SEQUENCE [LARGE SCALE GENOMIC DNA]</scope>
    <source>
        <strain evidence="3">R-8</strain>
    </source>
</reference>
<dbReference type="Gene3D" id="3.40.630.30">
    <property type="match status" value="1"/>
</dbReference>
<dbReference type="Pfam" id="PF00583">
    <property type="entry name" value="Acetyltransf_1"/>
    <property type="match status" value="1"/>
</dbReference>
<dbReference type="Proteomes" id="UP000245391">
    <property type="component" value="Unassembled WGS sequence"/>
</dbReference>
<protein>
    <recommendedName>
        <fullName evidence="1">N-acetyltransferase domain-containing protein</fullName>
    </recommendedName>
</protein>
<evidence type="ECO:0000313" key="2">
    <source>
        <dbReference type="EMBL" id="PWS33319.1"/>
    </source>
</evidence>
<evidence type="ECO:0000313" key="3">
    <source>
        <dbReference type="Proteomes" id="UP000245391"/>
    </source>
</evidence>
<organism evidence="2 3">
    <name type="scientific">Pedobacter paludis</name>
    <dbReference type="NCBI Taxonomy" id="2203212"/>
    <lineage>
        <taxon>Bacteria</taxon>
        <taxon>Pseudomonadati</taxon>
        <taxon>Bacteroidota</taxon>
        <taxon>Sphingobacteriia</taxon>
        <taxon>Sphingobacteriales</taxon>
        <taxon>Sphingobacteriaceae</taxon>
        <taxon>Pedobacter</taxon>
    </lineage>
</organism>
<dbReference type="EMBL" id="QGNY01000001">
    <property type="protein sequence ID" value="PWS33319.1"/>
    <property type="molecule type" value="Genomic_DNA"/>
</dbReference>
<dbReference type="GO" id="GO:0016747">
    <property type="term" value="F:acyltransferase activity, transferring groups other than amino-acyl groups"/>
    <property type="evidence" value="ECO:0007669"/>
    <property type="project" value="InterPro"/>
</dbReference>
<name>A0A317F5Y9_9SPHI</name>
<evidence type="ECO:0000259" key="1">
    <source>
        <dbReference type="PROSITE" id="PS51186"/>
    </source>
</evidence>
<comment type="caution">
    <text evidence="2">The sequence shown here is derived from an EMBL/GenBank/DDBJ whole genome shotgun (WGS) entry which is preliminary data.</text>
</comment>
<accession>A0A317F5Y9</accession>
<keyword evidence="3" id="KW-1185">Reference proteome</keyword>
<feature type="domain" description="N-acetyltransferase" evidence="1">
    <location>
        <begin position="27"/>
        <end position="183"/>
    </location>
</feature>
<proteinExistence type="predicted"/>
<dbReference type="InterPro" id="IPR016181">
    <property type="entry name" value="Acyl_CoA_acyltransferase"/>
</dbReference>
<gene>
    <name evidence="2" type="ORF">DF947_01450</name>
</gene>
<dbReference type="InterPro" id="IPR000182">
    <property type="entry name" value="GNAT_dom"/>
</dbReference>
<dbReference type="PROSITE" id="PS51186">
    <property type="entry name" value="GNAT"/>
    <property type="match status" value="1"/>
</dbReference>